<dbReference type="GO" id="GO:0005975">
    <property type="term" value="P:carbohydrate metabolic process"/>
    <property type="evidence" value="ECO:0007669"/>
    <property type="project" value="InterPro"/>
</dbReference>
<dbReference type="GO" id="GO:0019213">
    <property type="term" value="F:deacetylase activity"/>
    <property type="evidence" value="ECO:0007669"/>
    <property type="project" value="TreeGrafter"/>
</dbReference>
<dbReference type="GO" id="GO:0046872">
    <property type="term" value="F:metal ion binding"/>
    <property type="evidence" value="ECO:0007669"/>
    <property type="project" value="UniProtKB-KW"/>
</dbReference>
<dbReference type="EMBL" id="FZOU01000002">
    <property type="protein sequence ID" value="SNS78173.1"/>
    <property type="molecule type" value="Genomic_DNA"/>
</dbReference>
<evidence type="ECO:0000313" key="6">
    <source>
        <dbReference type="EMBL" id="SNS78173.1"/>
    </source>
</evidence>
<keyword evidence="5" id="KW-0119">Carbohydrate metabolism</keyword>
<dbReference type="PANTHER" id="PTHR31609:SF1">
    <property type="entry name" value="CARBOHYDRATE DEACETYLASE"/>
    <property type="match status" value="1"/>
</dbReference>
<dbReference type="InterPro" id="IPR006879">
    <property type="entry name" value="YdjC-like"/>
</dbReference>
<keyword evidence="3 6" id="KW-0378">Hydrolase</keyword>
<dbReference type="CDD" id="cd10808">
    <property type="entry name" value="YdjC"/>
    <property type="match status" value="1"/>
</dbReference>
<keyword evidence="7" id="KW-1185">Reference proteome</keyword>
<organism evidence="6 7">
    <name type="scientific">Granulicella rosea</name>
    <dbReference type="NCBI Taxonomy" id="474952"/>
    <lineage>
        <taxon>Bacteria</taxon>
        <taxon>Pseudomonadati</taxon>
        <taxon>Acidobacteriota</taxon>
        <taxon>Terriglobia</taxon>
        <taxon>Terriglobales</taxon>
        <taxon>Acidobacteriaceae</taxon>
        <taxon>Granulicella</taxon>
    </lineage>
</organism>
<dbReference type="InterPro" id="IPR011330">
    <property type="entry name" value="Glyco_hydro/deAcase_b/a-brl"/>
</dbReference>
<dbReference type="PANTHER" id="PTHR31609">
    <property type="entry name" value="YDJC DEACETYLASE FAMILY MEMBER"/>
    <property type="match status" value="1"/>
</dbReference>
<gene>
    <name evidence="6" type="ORF">SAMN05421770_102303</name>
</gene>
<evidence type="ECO:0000256" key="2">
    <source>
        <dbReference type="ARBA" id="ARBA00022723"/>
    </source>
</evidence>
<dbReference type="Proteomes" id="UP000198356">
    <property type="component" value="Unassembled WGS sequence"/>
</dbReference>
<dbReference type="RefSeq" id="WP_089407804.1">
    <property type="nucleotide sequence ID" value="NZ_FZOU01000002.1"/>
</dbReference>
<sequence length="314" mass="34498">MPARLIINADDFGLTTGINRAIEELHRAGVVHSTTLMATGSAFDDAVRIALRNPGLGVGCHIVLVDDIPVSHPESIPSLLGADGKTFRPSLLDFVQAVLRGTVHPRDVAREVQAQIQRLQRAGIDVTHVDTHKHTHLFPAIAEPLLHVAQRCGVTAVRNPFGPIETDAQGKRTPFIRRTQIRLLRRFQPQFRLLPQLKSADILTTDGTLGIAATGTLDADRLRSLLGSLTQPSEQNSLYELCCHPGYNDAALDMIHTRLRETRDIEREALLTVVPEILQQPNAPELIHYGNLGVTGLLRESGQHRPNTGYESVL</sequence>
<comment type="cofactor">
    <cofactor evidence="1">
        <name>Mg(2+)</name>
        <dbReference type="ChEBI" id="CHEBI:18420"/>
    </cofactor>
</comment>
<evidence type="ECO:0000256" key="1">
    <source>
        <dbReference type="ARBA" id="ARBA00001946"/>
    </source>
</evidence>
<evidence type="ECO:0000256" key="4">
    <source>
        <dbReference type="ARBA" id="ARBA00022842"/>
    </source>
</evidence>
<dbReference type="OrthoDB" id="9774177at2"/>
<dbReference type="AlphaFoldDB" id="A0A239HBL8"/>
<name>A0A239HBL8_9BACT</name>
<reference evidence="6 7" key="1">
    <citation type="submission" date="2017-06" db="EMBL/GenBank/DDBJ databases">
        <authorList>
            <person name="Kim H.J."/>
            <person name="Triplett B.A."/>
        </authorList>
    </citation>
    <scope>NUCLEOTIDE SEQUENCE [LARGE SCALE GENOMIC DNA]</scope>
    <source>
        <strain evidence="6 7">DSM 18704</strain>
    </source>
</reference>
<dbReference type="Pfam" id="PF04794">
    <property type="entry name" value="YdjC"/>
    <property type="match status" value="1"/>
</dbReference>
<evidence type="ECO:0000256" key="3">
    <source>
        <dbReference type="ARBA" id="ARBA00022801"/>
    </source>
</evidence>
<accession>A0A239HBL8</accession>
<proteinExistence type="predicted"/>
<dbReference type="Gene3D" id="3.20.20.370">
    <property type="entry name" value="Glycoside hydrolase/deacetylase"/>
    <property type="match status" value="1"/>
</dbReference>
<protein>
    <submittedName>
        <fullName evidence="6">Predicted glycoside hydrolase or deacetylase ChbG, UPF0249 family</fullName>
    </submittedName>
</protein>
<keyword evidence="4" id="KW-0460">Magnesium</keyword>
<dbReference type="GO" id="GO:0016787">
    <property type="term" value="F:hydrolase activity"/>
    <property type="evidence" value="ECO:0007669"/>
    <property type="project" value="UniProtKB-KW"/>
</dbReference>
<keyword evidence="2" id="KW-0479">Metal-binding</keyword>
<evidence type="ECO:0000313" key="7">
    <source>
        <dbReference type="Proteomes" id="UP000198356"/>
    </source>
</evidence>
<evidence type="ECO:0000256" key="5">
    <source>
        <dbReference type="ARBA" id="ARBA00023277"/>
    </source>
</evidence>
<dbReference type="SUPFAM" id="SSF88713">
    <property type="entry name" value="Glycoside hydrolase/deacetylase"/>
    <property type="match status" value="1"/>
</dbReference>